<evidence type="ECO:0000313" key="6">
    <source>
        <dbReference type="EMBL" id="KYC53624.1"/>
    </source>
</evidence>
<dbReference type="Gene3D" id="3.30.2320.80">
    <property type="match status" value="1"/>
</dbReference>
<dbReference type="AlphaFoldDB" id="A0A150J9J3"/>
<dbReference type="GO" id="GO:0008270">
    <property type="term" value="F:zinc ion binding"/>
    <property type="evidence" value="ECO:0007669"/>
    <property type="project" value="UniProtKB-UniRule"/>
</dbReference>
<comment type="similarity">
    <text evidence="1 5">Belongs to the HypA/HybF family.</text>
</comment>
<dbReference type="EMBL" id="LNGC01000003">
    <property type="protein sequence ID" value="KYC53624.1"/>
    <property type="molecule type" value="Genomic_DNA"/>
</dbReference>
<feature type="binding site" evidence="5">
    <location>
        <position position="76"/>
    </location>
    <ligand>
        <name>Zn(2+)</name>
        <dbReference type="ChEBI" id="CHEBI:29105"/>
    </ligand>
</feature>
<name>A0A150J9J3_9EURY</name>
<feature type="binding site" evidence="5">
    <location>
        <position position="73"/>
    </location>
    <ligand>
        <name>Zn(2+)</name>
        <dbReference type="ChEBI" id="CHEBI:29105"/>
    </ligand>
</feature>
<dbReference type="Proteomes" id="UP000075398">
    <property type="component" value="Unassembled WGS sequence"/>
</dbReference>
<evidence type="ECO:0000256" key="4">
    <source>
        <dbReference type="ARBA" id="ARBA00022833"/>
    </source>
</evidence>
<dbReference type="STRING" id="1705564.APG08_01016"/>
<evidence type="ECO:0000256" key="3">
    <source>
        <dbReference type="ARBA" id="ARBA00022723"/>
    </source>
</evidence>
<protein>
    <recommendedName>
        <fullName evidence="5">Hydrogenase maturation factor HypA</fullName>
    </recommendedName>
</protein>
<evidence type="ECO:0000313" key="7">
    <source>
        <dbReference type="Proteomes" id="UP000075398"/>
    </source>
</evidence>
<dbReference type="PANTHER" id="PTHR34535">
    <property type="entry name" value="HYDROGENASE MATURATION FACTOR HYPA"/>
    <property type="match status" value="1"/>
</dbReference>
<evidence type="ECO:0000256" key="5">
    <source>
        <dbReference type="HAMAP-Rule" id="MF_00213"/>
    </source>
</evidence>
<keyword evidence="4 5" id="KW-0862">Zinc</keyword>
<organism evidence="6 7">
    <name type="scientific">Candidatus Methanofastidiosum methylothiophilum</name>
    <dbReference type="NCBI Taxonomy" id="1705564"/>
    <lineage>
        <taxon>Archaea</taxon>
        <taxon>Methanobacteriati</taxon>
        <taxon>Methanobacteriota</taxon>
        <taxon>Stenosarchaea group</taxon>
        <taxon>Candidatus Methanofastidiosia</taxon>
        <taxon>Candidatus Methanofastidiosales</taxon>
        <taxon>Candidatus Methanofastidiosaceae</taxon>
        <taxon>Candidatus Methanofastidiosum</taxon>
    </lineage>
</organism>
<evidence type="ECO:0000256" key="2">
    <source>
        <dbReference type="ARBA" id="ARBA00022596"/>
    </source>
</evidence>
<accession>A0A150J9J3</accession>
<keyword evidence="3 5" id="KW-0479">Metal-binding</keyword>
<dbReference type="Pfam" id="PF01155">
    <property type="entry name" value="HypA"/>
    <property type="match status" value="1"/>
</dbReference>
<dbReference type="InterPro" id="IPR000688">
    <property type="entry name" value="HypA/HybF"/>
</dbReference>
<dbReference type="InterPro" id="IPR020538">
    <property type="entry name" value="Hydgase_Ni_incorp_HypA/HybF_CS"/>
</dbReference>
<comment type="caution">
    <text evidence="6">The sequence shown here is derived from an EMBL/GenBank/DDBJ whole genome shotgun (WGS) entry which is preliminary data.</text>
</comment>
<sequence length="120" mass="13469">MHELSLADGMLKTVLEAAQKEKAKKIKSIKLEMGEILLVNSEQLTFCFDVISKGTIAEDAKLDITFLKPRVHCNKCNKEFNISSDKDFPILSMICECGSNDVTILSGREFNIKSIKIEED</sequence>
<dbReference type="PIRSF" id="PIRSF004761">
    <property type="entry name" value="Hydrgn_mat_HypA"/>
    <property type="match status" value="1"/>
</dbReference>
<evidence type="ECO:0000256" key="1">
    <source>
        <dbReference type="ARBA" id="ARBA00010748"/>
    </source>
</evidence>
<feature type="binding site" evidence="5">
    <location>
        <position position="97"/>
    </location>
    <ligand>
        <name>Zn(2+)</name>
        <dbReference type="ChEBI" id="CHEBI:29105"/>
    </ligand>
</feature>
<feature type="binding site" evidence="5">
    <location>
        <position position="95"/>
    </location>
    <ligand>
        <name>Zn(2+)</name>
        <dbReference type="ChEBI" id="CHEBI:29105"/>
    </ligand>
</feature>
<dbReference type="HAMAP" id="MF_00213">
    <property type="entry name" value="HypA_HybF"/>
    <property type="match status" value="1"/>
</dbReference>
<comment type="function">
    <text evidence="5">Involved in the maturation of [NiFe] hydrogenases. Required for nickel insertion into the metal center of the hydrogenase.</text>
</comment>
<dbReference type="PANTHER" id="PTHR34535:SF3">
    <property type="entry name" value="HYDROGENASE MATURATION FACTOR HYPA"/>
    <property type="match status" value="1"/>
</dbReference>
<gene>
    <name evidence="5 6" type="primary">hypA</name>
    <name evidence="6" type="ORF">AMQ22_00154</name>
</gene>
<reference evidence="6 7" key="1">
    <citation type="journal article" date="2016" name="ISME J.">
        <title>Chasing the elusive Euryarchaeota class WSA2: genomes reveal a uniquely fastidious methyl-reducing methanogen.</title>
        <authorList>
            <person name="Nobu M.K."/>
            <person name="Narihiro T."/>
            <person name="Kuroda K."/>
            <person name="Mei R."/>
            <person name="Liu W.T."/>
        </authorList>
    </citation>
    <scope>NUCLEOTIDE SEQUENCE [LARGE SCALE GENOMIC DNA]</scope>
    <source>
        <strain evidence="6">U1lsi0528_Bin055</strain>
    </source>
</reference>
<dbReference type="NCBIfam" id="TIGR00100">
    <property type="entry name" value="hypA"/>
    <property type="match status" value="1"/>
</dbReference>
<proteinExistence type="inferred from homology"/>
<dbReference type="GO" id="GO:0051604">
    <property type="term" value="P:protein maturation"/>
    <property type="evidence" value="ECO:0007669"/>
    <property type="project" value="InterPro"/>
</dbReference>
<feature type="binding site" evidence="5">
    <location>
        <position position="2"/>
    </location>
    <ligand>
        <name>Ni(2+)</name>
        <dbReference type="ChEBI" id="CHEBI:49786"/>
    </ligand>
</feature>
<keyword evidence="2 5" id="KW-0533">Nickel</keyword>
<dbReference type="GO" id="GO:0016151">
    <property type="term" value="F:nickel cation binding"/>
    <property type="evidence" value="ECO:0007669"/>
    <property type="project" value="UniProtKB-UniRule"/>
</dbReference>
<dbReference type="PROSITE" id="PS01249">
    <property type="entry name" value="HYPA"/>
    <property type="match status" value="1"/>
</dbReference>